<accession>W7HTH0</accession>
<dbReference type="AlphaFoldDB" id="W7HTH0"/>
<evidence type="ECO:0000256" key="1">
    <source>
        <dbReference type="SAM" id="MobiDB-lite"/>
    </source>
</evidence>
<feature type="compositionally biased region" description="Polar residues" evidence="1">
    <location>
        <begin position="1117"/>
        <end position="1131"/>
    </location>
</feature>
<feature type="transmembrane region" description="Helical" evidence="2">
    <location>
        <begin position="368"/>
        <end position="386"/>
    </location>
</feature>
<proteinExistence type="predicted"/>
<feature type="transmembrane region" description="Helical" evidence="2">
    <location>
        <begin position="838"/>
        <end position="857"/>
    </location>
</feature>
<feature type="region of interest" description="Disordered" evidence="1">
    <location>
        <begin position="416"/>
        <end position="436"/>
    </location>
</feature>
<dbReference type="HOGENOM" id="CLU_276223_0_0_1"/>
<feature type="region of interest" description="Disordered" evidence="1">
    <location>
        <begin position="1"/>
        <end position="79"/>
    </location>
</feature>
<keyword evidence="4" id="KW-1185">Reference proteome</keyword>
<name>W7HTH0_9PEZI</name>
<keyword evidence="2" id="KW-0812">Transmembrane</keyword>
<reference evidence="3 4" key="1">
    <citation type="submission" date="2013-05" db="EMBL/GenBank/DDBJ databases">
        <title>Drechslerella stenobrocha genome reveals carnivorous origination and mechanical trapping mechanism of predatory fungi.</title>
        <authorList>
            <person name="Liu X."/>
            <person name="Zhang W."/>
            <person name="Liu K."/>
        </authorList>
    </citation>
    <scope>NUCLEOTIDE SEQUENCE [LARGE SCALE GENOMIC DNA]</scope>
    <source>
        <strain evidence="3 4">248</strain>
    </source>
</reference>
<keyword evidence="2" id="KW-0472">Membrane</keyword>
<feature type="region of interest" description="Disordered" evidence="1">
    <location>
        <begin position="885"/>
        <end position="913"/>
    </location>
</feature>
<dbReference type="EMBL" id="KI966416">
    <property type="protein sequence ID" value="EWC46669.1"/>
    <property type="molecule type" value="Genomic_DNA"/>
</dbReference>
<feature type="region of interest" description="Disordered" evidence="1">
    <location>
        <begin position="243"/>
        <end position="296"/>
    </location>
</feature>
<feature type="compositionally biased region" description="Basic and acidic residues" evidence="1">
    <location>
        <begin position="417"/>
        <end position="431"/>
    </location>
</feature>
<feature type="region of interest" description="Disordered" evidence="1">
    <location>
        <begin position="113"/>
        <end position="134"/>
    </location>
</feature>
<feature type="compositionally biased region" description="Basic and acidic residues" evidence="1">
    <location>
        <begin position="1088"/>
        <end position="1098"/>
    </location>
</feature>
<feature type="transmembrane region" description="Helical" evidence="2">
    <location>
        <begin position="777"/>
        <end position="797"/>
    </location>
</feature>
<dbReference type="Proteomes" id="UP000024837">
    <property type="component" value="Unassembled WGS sequence"/>
</dbReference>
<protein>
    <submittedName>
        <fullName evidence="3">Uncharacterized protein</fullName>
    </submittedName>
</protein>
<evidence type="ECO:0000313" key="4">
    <source>
        <dbReference type="Proteomes" id="UP000024837"/>
    </source>
</evidence>
<gene>
    <name evidence="3" type="ORF">DRE_04156</name>
</gene>
<dbReference type="OrthoDB" id="10690386at2759"/>
<evidence type="ECO:0000313" key="3">
    <source>
        <dbReference type="EMBL" id="EWC46669.1"/>
    </source>
</evidence>
<keyword evidence="2" id="KW-1133">Transmembrane helix</keyword>
<feature type="region of interest" description="Disordered" evidence="1">
    <location>
        <begin position="1083"/>
        <end position="1133"/>
    </location>
</feature>
<evidence type="ECO:0000256" key="2">
    <source>
        <dbReference type="SAM" id="Phobius"/>
    </source>
</evidence>
<organism evidence="3 4">
    <name type="scientific">Drechslerella stenobrocha 248</name>
    <dbReference type="NCBI Taxonomy" id="1043628"/>
    <lineage>
        <taxon>Eukaryota</taxon>
        <taxon>Fungi</taxon>
        <taxon>Dikarya</taxon>
        <taxon>Ascomycota</taxon>
        <taxon>Pezizomycotina</taxon>
        <taxon>Orbiliomycetes</taxon>
        <taxon>Orbiliales</taxon>
        <taxon>Orbiliaceae</taxon>
        <taxon>Drechslerella</taxon>
    </lineage>
</organism>
<sequence length="1153" mass="127982">MMERAKGIGLRMEMPASADETGGTLDITGADIPPRPDAPLSEELSTEIPPFGEELPTLEPTTGDVQELKVGSGSEDPELSSLEEILSRFGFGAPPEEGSSKFAAGSDISFSPKGVSREGAVGSTSPPSGGKPGHGVIPLVVGGPAGRAPPPIAEAKRLNMVHEYSARRMKILKDRAHWGVPEEERLGTSDRQRVRRRSYDPTERSLRVPMVGIGMGPNRTPSKYPPPPASFEPAGWMEQRKYWSPQPRGTSRVRDFGVGRDSNLYDPERLAPPPIRYGSHLDRPPKPPSTRAETTGSVEGWAASKSLPYSPIPIQPPQQLPRGFSAPPRFPIRLNEDDLIPRGRMAEIENDPSLILFPHQPQSQMLKFHIGMAMVFAAFVVVFYIVSGKYKGTRAGYGNDFVLDRNFRHTRSTITAKRPDTSAKPSKKAEAEQTCARPKQGFHRLLGEIHERVPMAERVPVGPTHKYQHTGDAMNVKPPHPNMEITRYPGGSTCPPDKSRTAQRDIRTAQRDIHSGTGTSKVLAALRGDHTATASGHHYSCTEPLSGRSGRLIKTVGRGPRGKFQGRVEDSEAAERLRELLEETLEETLRRIKPPTWGPNDWQLYAAIPAMVGWCPQMDAAACLVAEDQRTHHNVQNMLRRLTDTLEYFNGIAKQQKAILLEKMAAEMERATDGKAKTGTERVANQPATKELSKLYSTVISPPNPCSFALGNAMWRQYGVLGAIGYTADIISCLASRGVHIHTNVLPELLEDGYYRYYRLRAKVAGHSGSRRDRVRWVFRVMIKPAFFPLGCFWAWWTSLPTLATTGAAHFCTEPVAISPGAAAARVWREFFKPPVMALLWCLFGLKAGCIAILYFIGKFLVAGLWAIGQYLDDLRGGRRKLVGVDKPSARTPRTPQGQILGPNSLRGGPTPSGRHIITPGGTRRIIPAKFQEKLVQSERRLRECTESKHHFQQRIMHLVSLKKEARHGLEALETSKLPGHPKVLEEIKNHYDILEVIEREEKRERARLDKVCDSNVRQLKIYDDLMQEFDADFQTLDRYKLAHVRGDTEFSDLTPRASRLHIEGVLAELGYQVKARRPVNADWSGLDNDRERQQEIEREVEDATTSNRGLDPSLVGTPNSGETAAGTSDTWYPGMEVEQPVVETSKYTGPLL</sequence>